<dbReference type="Proteomes" id="UP000515154">
    <property type="component" value="Linkage group LG6"/>
</dbReference>
<protein>
    <submittedName>
        <fullName evidence="3">Uncharacterized protein LOC115213476</fullName>
    </submittedName>
</protein>
<reference evidence="3" key="1">
    <citation type="submission" date="2025-08" db="UniProtKB">
        <authorList>
            <consortium name="RefSeq"/>
        </authorList>
    </citation>
    <scope>IDENTIFICATION</scope>
</reference>
<sequence length="380" mass="43286">MGTKMNLIYVVPFLFLAVVGSDEISEPEKEFRKCRDVLDNVASTNCQRALNIHLCTKMLNGRIGSRGKQELDRLKCKKEINICGIKDIRTCKQLKQNDLCSYLEGMKNCLYQQECTEHYKLLDKHYTDSCLKTPCHTNNVDNCKIQITEPKTKSTETMCPHLDSIYTCVLSNGRCKMPSDWQKKYSQYACESLCYKIPKPSLTGLKEKQKCDKLNSFKSALDGYNCKIPKDVEKEYKSSQCDIRCNNARSCTTKNNPDGSRDEMCRTISFMSKCKEDAKCPIPQIIHDLYALYECGTSCDGKVLSECVASLKRPFNSTREELCGYFREEGKCNEAANCKLAEKYMKLMECSGAANQNTVFAIIFSFLLAVQMLEKYISLS</sequence>
<gene>
    <name evidence="3" type="primary">LOC115213476</name>
</gene>
<keyword evidence="2" id="KW-1185">Reference proteome</keyword>
<dbReference type="AlphaFoldDB" id="A0A6P7SIZ2"/>
<accession>A0A6P7SIZ2</accession>
<evidence type="ECO:0000313" key="2">
    <source>
        <dbReference type="Proteomes" id="UP000515154"/>
    </source>
</evidence>
<keyword evidence="1" id="KW-0732">Signal</keyword>
<feature type="chain" id="PRO_5027775303" evidence="1">
    <location>
        <begin position="22"/>
        <end position="380"/>
    </location>
</feature>
<dbReference type="KEGG" id="osn:115213476"/>
<dbReference type="RefSeq" id="XP_029638329.1">
    <property type="nucleotide sequence ID" value="XM_029782469.2"/>
</dbReference>
<evidence type="ECO:0000256" key="1">
    <source>
        <dbReference type="SAM" id="SignalP"/>
    </source>
</evidence>
<proteinExistence type="predicted"/>
<feature type="signal peptide" evidence="1">
    <location>
        <begin position="1"/>
        <end position="21"/>
    </location>
</feature>
<name>A0A6P7SIZ2_9MOLL</name>
<organism evidence="2 3">
    <name type="scientific">Octopus sinensis</name>
    <name type="common">East Asian common octopus</name>
    <dbReference type="NCBI Taxonomy" id="2607531"/>
    <lineage>
        <taxon>Eukaryota</taxon>
        <taxon>Metazoa</taxon>
        <taxon>Spiralia</taxon>
        <taxon>Lophotrochozoa</taxon>
        <taxon>Mollusca</taxon>
        <taxon>Cephalopoda</taxon>
        <taxon>Coleoidea</taxon>
        <taxon>Octopodiformes</taxon>
        <taxon>Octopoda</taxon>
        <taxon>Incirrata</taxon>
        <taxon>Octopodidae</taxon>
        <taxon>Octopus</taxon>
    </lineage>
</organism>
<evidence type="ECO:0000313" key="3">
    <source>
        <dbReference type="RefSeq" id="XP_029638329.1"/>
    </source>
</evidence>